<keyword evidence="1" id="KW-1133">Transmembrane helix</keyword>
<keyword evidence="1" id="KW-0472">Membrane</keyword>
<dbReference type="AlphaFoldDB" id="A0A1M5NDD5"/>
<dbReference type="EMBL" id="FQWF01000011">
    <property type="protein sequence ID" value="SHG87574.1"/>
    <property type="molecule type" value="Genomic_DNA"/>
</dbReference>
<feature type="transmembrane region" description="Helical" evidence="1">
    <location>
        <begin position="145"/>
        <end position="165"/>
    </location>
</feature>
<reference evidence="3" key="1">
    <citation type="submission" date="2016-11" db="EMBL/GenBank/DDBJ databases">
        <authorList>
            <person name="Varghese N."/>
            <person name="Submissions S."/>
        </authorList>
    </citation>
    <scope>NUCLEOTIDE SEQUENCE [LARGE SCALE GENOMIC DNA]</scope>
    <source>
        <strain evidence="3">DSM 17659</strain>
    </source>
</reference>
<dbReference type="Proteomes" id="UP000184020">
    <property type="component" value="Unassembled WGS sequence"/>
</dbReference>
<keyword evidence="3" id="KW-1185">Reference proteome</keyword>
<name>A0A1M5NDD5_9FLAO</name>
<keyword evidence="1" id="KW-0812">Transmembrane</keyword>
<dbReference type="OrthoDB" id="2955631at2"/>
<protein>
    <submittedName>
        <fullName evidence="2">Uncharacterized membrane protein</fullName>
    </submittedName>
</protein>
<sequence>MKFNLPKHFRIYYNKITGSIAFYPALLAISFLLLTWVMLVIDFSEWGKNIKANTSWLSLKDATTARSIISTIAGAIISLTVFSFSMVMIVLNQAASQMTNRVLSSMIGNRFQQTVLGFYIGTIVYALFLLSTIRDISSGVYVPALSIYLLILLTVIDIFLFIYFLDYVTQTVKYETVITRVQKKTMQKMQEEYNQDKQQISSWKELPYVEIKTPKSNNFQGYNKTFLLEICAKEDLYIDFLYPKSTYLLRDIPLLRVFSTNPIDPKVLLDIASVIDFYSGQPIDLNADYGFKQLAEIAIKALSPGINDPGTAVLALHSLSDLLAFRLYNNCQDIKTDTSGIARLYIPNSTFEDLFKCCIYPIWNYGKKDQYIQLALIEMINQLKIIDFKKSQVKIFDDFCEIMKL</sequence>
<feature type="transmembrane region" description="Helical" evidence="1">
    <location>
        <begin position="115"/>
        <end position="133"/>
    </location>
</feature>
<evidence type="ECO:0000313" key="2">
    <source>
        <dbReference type="EMBL" id="SHG87574.1"/>
    </source>
</evidence>
<feature type="transmembrane region" description="Helical" evidence="1">
    <location>
        <begin position="68"/>
        <end position="94"/>
    </location>
</feature>
<dbReference type="Pfam" id="PF10011">
    <property type="entry name" value="DUF2254"/>
    <property type="match status" value="1"/>
</dbReference>
<dbReference type="InterPro" id="IPR018723">
    <property type="entry name" value="DUF2254_membrane"/>
</dbReference>
<evidence type="ECO:0000313" key="3">
    <source>
        <dbReference type="Proteomes" id="UP000184020"/>
    </source>
</evidence>
<organism evidence="2 3">
    <name type="scientific">Flavobacterium micromati</name>
    <dbReference type="NCBI Taxonomy" id="229205"/>
    <lineage>
        <taxon>Bacteria</taxon>
        <taxon>Pseudomonadati</taxon>
        <taxon>Bacteroidota</taxon>
        <taxon>Flavobacteriia</taxon>
        <taxon>Flavobacteriales</taxon>
        <taxon>Flavobacteriaceae</taxon>
        <taxon>Flavobacterium</taxon>
    </lineage>
</organism>
<accession>A0A1M5NDD5</accession>
<proteinExistence type="predicted"/>
<evidence type="ECO:0000256" key="1">
    <source>
        <dbReference type="SAM" id="Phobius"/>
    </source>
</evidence>
<feature type="transmembrane region" description="Helical" evidence="1">
    <location>
        <begin position="20"/>
        <end position="41"/>
    </location>
</feature>
<dbReference type="RefSeq" id="WP_073020740.1">
    <property type="nucleotide sequence ID" value="NZ_FQWF01000011.1"/>
</dbReference>
<gene>
    <name evidence="2" type="ORF">SAMN05444372_11129</name>
</gene>